<keyword evidence="1" id="KW-1133">Transmembrane helix</keyword>
<keyword evidence="3" id="KW-1185">Reference proteome</keyword>
<gene>
    <name evidence="2" type="ORF">E2C01_053618</name>
</gene>
<sequence length="140" mass="15088">MAVVDALATVALTVVIPPFLIVLVTVLVLASLGKSLGLRQKYVQFLLKVFEASQWRVVSGVQDIPGACLTCAEDSGTLRTGRGAAFVSCHGQQWPQFPVLAEGKDIKVVSNYGFGNLPWRPERSAAQVGRKGVDERHPQS</sequence>
<evidence type="ECO:0000313" key="2">
    <source>
        <dbReference type="EMBL" id="MPC59594.1"/>
    </source>
</evidence>
<evidence type="ECO:0000313" key="3">
    <source>
        <dbReference type="Proteomes" id="UP000324222"/>
    </source>
</evidence>
<protein>
    <submittedName>
        <fullName evidence="2">Uncharacterized protein</fullName>
    </submittedName>
</protein>
<evidence type="ECO:0000256" key="1">
    <source>
        <dbReference type="SAM" id="Phobius"/>
    </source>
</evidence>
<feature type="transmembrane region" description="Helical" evidence="1">
    <location>
        <begin position="6"/>
        <end position="32"/>
    </location>
</feature>
<keyword evidence="1" id="KW-0472">Membrane</keyword>
<keyword evidence="1" id="KW-0812">Transmembrane</keyword>
<reference evidence="2 3" key="1">
    <citation type="submission" date="2019-05" db="EMBL/GenBank/DDBJ databases">
        <title>Another draft genome of Portunus trituberculatus and its Hox gene families provides insights of decapod evolution.</title>
        <authorList>
            <person name="Jeong J.-H."/>
            <person name="Song I."/>
            <person name="Kim S."/>
            <person name="Choi T."/>
            <person name="Kim D."/>
            <person name="Ryu S."/>
            <person name="Kim W."/>
        </authorList>
    </citation>
    <scope>NUCLEOTIDE SEQUENCE [LARGE SCALE GENOMIC DNA]</scope>
    <source>
        <tissue evidence="2">Muscle</tissue>
    </source>
</reference>
<dbReference type="EMBL" id="VSRR010016695">
    <property type="protein sequence ID" value="MPC59594.1"/>
    <property type="molecule type" value="Genomic_DNA"/>
</dbReference>
<name>A0A5B7GSS4_PORTR</name>
<organism evidence="2 3">
    <name type="scientific">Portunus trituberculatus</name>
    <name type="common">Swimming crab</name>
    <name type="synonym">Neptunus trituberculatus</name>
    <dbReference type="NCBI Taxonomy" id="210409"/>
    <lineage>
        <taxon>Eukaryota</taxon>
        <taxon>Metazoa</taxon>
        <taxon>Ecdysozoa</taxon>
        <taxon>Arthropoda</taxon>
        <taxon>Crustacea</taxon>
        <taxon>Multicrustacea</taxon>
        <taxon>Malacostraca</taxon>
        <taxon>Eumalacostraca</taxon>
        <taxon>Eucarida</taxon>
        <taxon>Decapoda</taxon>
        <taxon>Pleocyemata</taxon>
        <taxon>Brachyura</taxon>
        <taxon>Eubrachyura</taxon>
        <taxon>Portunoidea</taxon>
        <taxon>Portunidae</taxon>
        <taxon>Portuninae</taxon>
        <taxon>Portunus</taxon>
    </lineage>
</organism>
<dbReference type="AlphaFoldDB" id="A0A5B7GSS4"/>
<dbReference type="Proteomes" id="UP000324222">
    <property type="component" value="Unassembled WGS sequence"/>
</dbReference>
<comment type="caution">
    <text evidence="2">The sequence shown here is derived from an EMBL/GenBank/DDBJ whole genome shotgun (WGS) entry which is preliminary data.</text>
</comment>
<accession>A0A5B7GSS4</accession>
<proteinExistence type="predicted"/>